<keyword evidence="2" id="KW-0472">Membrane</keyword>
<dbReference type="InterPro" id="IPR053001">
    <property type="entry name" value="MNNG_permease-like"/>
</dbReference>
<accession>H2ATB8</accession>
<dbReference type="OrthoDB" id="2140105at2759"/>
<organism evidence="4 5">
    <name type="scientific">Kazachstania africana (strain ATCC 22294 / BCRC 22015 / CBS 2517 / CECT 1963 / NBRC 1671 / NRRL Y-8276)</name>
    <name type="common">Yeast</name>
    <name type="synonym">Kluyveromyces africanus</name>
    <dbReference type="NCBI Taxonomy" id="1071382"/>
    <lineage>
        <taxon>Eukaryota</taxon>
        <taxon>Fungi</taxon>
        <taxon>Dikarya</taxon>
        <taxon>Ascomycota</taxon>
        <taxon>Saccharomycotina</taxon>
        <taxon>Saccharomycetes</taxon>
        <taxon>Saccharomycetales</taxon>
        <taxon>Saccharomycetaceae</taxon>
        <taxon>Kazachstania</taxon>
    </lineage>
</organism>
<feature type="domain" description="DUF3533" evidence="3">
    <location>
        <begin position="89"/>
        <end position="470"/>
    </location>
</feature>
<name>H2ATB8_KAZAF</name>
<dbReference type="eggNOG" id="ENOG502QUA0">
    <property type="taxonomic scope" value="Eukaryota"/>
</dbReference>
<dbReference type="PANTHER" id="PTHR34814">
    <property type="entry name" value="NITROSOGUANIDINE RESISTANCE PROTEIN SNG1"/>
    <property type="match status" value="1"/>
</dbReference>
<feature type="compositionally biased region" description="Polar residues" evidence="1">
    <location>
        <begin position="19"/>
        <end position="28"/>
    </location>
</feature>
<dbReference type="KEGG" id="kaf:KAFR_0C06253"/>
<dbReference type="InParanoid" id="H2ATB8"/>
<sequence>MESDQSSSANSFDSGASSEVSVANTDQEYSPKPFTRNQKDKIGDANENKTQEQTEELQSLQKTKTSLFSPRLYENRKRVLLRFLLTNGVLCTFIMTIFVLFWGTTYNATGYYHKVRILAVIQDDIVDSSLPVVPMTSYLQSSINEVPGQWHVYNTSTFQEKYNVTTVEEINEKVQSLIYDEKFFVSLNVQPNVTRTLFDSLTNNKSTSLFNSSSCFQSTYESGRDPINIIGFIVPLITELETYFQQYYSSQYLPQFLNNITIETPLNYTKLSYASQMKFDYLDYRPFYDRILYGPAQVGPIYTMTLTVFLFMIYGSVHARMAQILKPNNAIFFRWFLNCLTCFLVSLFICTVSAIFQVDFTRAFGKAGFIIYWMTTWLYMFAVAGIHENVISIIFSYRRYFTGMWILGFTMLNIAPTIFSMALDDTFYRYGYAMPMHNAIDIYRVIFMDLSRYKLGRNYGILVAYVVINAILNPFILRFVRKVVERREAALKN</sequence>
<proteinExistence type="predicted"/>
<dbReference type="Pfam" id="PF12051">
    <property type="entry name" value="DUF3533"/>
    <property type="match status" value="1"/>
</dbReference>
<evidence type="ECO:0000256" key="1">
    <source>
        <dbReference type="SAM" id="MobiDB-lite"/>
    </source>
</evidence>
<dbReference type="GO" id="GO:0016020">
    <property type="term" value="C:membrane"/>
    <property type="evidence" value="ECO:0007669"/>
    <property type="project" value="TreeGrafter"/>
</dbReference>
<evidence type="ECO:0000259" key="3">
    <source>
        <dbReference type="Pfam" id="PF12051"/>
    </source>
</evidence>
<dbReference type="InterPro" id="IPR022703">
    <property type="entry name" value="DUF3533"/>
</dbReference>
<keyword evidence="5" id="KW-1185">Reference proteome</keyword>
<reference evidence="4 5" key="1">
    <citation type="journal article" date="2011" name="Proc. Natl. Acad. Sci. U.S.A.">
        <title>Evolutionary erosion of yeast sex chromosomes by mating-type switching accidents.</title>
        <authorList>
            <person name="Gordon J.L."/>
            <person name="Armisen D."/>
            <person name="Proux-Wera E."/>
            <person name="Oheigeartaigh S.S."/>
            <person name="Byrne K.P."/>
            <person name="Wolfe K.H."/>
        </authorList>
    </citation>
    <scope>NUCLEOTIDE SEQUENCE [LARGE SCALE GENOMIC DNA]</scope>
    <source>
        <strain evidence="5">ATCC 22294 / BCRC 22015 / CBS 2517 / CECT 1963 / NBRC 1671 / NRRL Y-8276</strain>
    </source>
</reference>
<dbReference type="HOGENOM" id="CLU_020178_0_1_1"/>
<evidence type="ECO:0000313" key="5">
    <source>
        <dbReference type="Proteomes" id="UP000005220"/>
    </source>
</evidence>
<evidence type="ECO:0000256" key="2">
    <source>
        <dbReference type="SAM" id="Phobius"/>
    </source>
</evidence>
<feature type="transmembrane region" description="Helical" evidence="2">
    <location>
        <begin position="370"/>
        <end position="391"/>
    </location>
</feature>
<dbReference type="PANTHER" id="PTHR34814:SF1">
    <property type="entry name" value="NITROSOGUANIDINE RESISTANCE PROTEIN SNG1"/>
    <property type="match status" value="1"/>
</dbReference>
<dbReference type="FunCoup" id="H2ATB8">
    <property type="interactions" value="57"/>
</dbReference>
<dbReference type="RefSeq" id="XP_003956753.1">
    <property type="nucleotide sequence ID" value="XM_003956704.1"/>
</dbReference>
<feature type="transmembrane region" description="Helical" evidence="2">
    <location>
        <begin position="403"/>
        <end position="423"/>
    </location>
</feature>
<feature type="compositionally biased region" description="Low complexity" evidence="1">
    <location>
        <begin position="1"/>
        <end position="18"/>
    </location>
</feature>
<feature type="region of interest" description="Disordered" evidence="1">
    <location>
        <begin position="1"/>
        <end position="60"/>
    </location>
</feature>
<feature type="transmembrane region" description="Helical" evidence="2">
    <location>
        <begin position="459"/>
        <end position="477"/>
    </location>
</feature>
<feature type="transmembrane region" description="Helical" evidence="2">
    <location>
        <begin position="291"/>
        <end position="314"/>
    </location>
</feature>
<feature type="transmembrane region" description="Helical" evidence="2">
    <location>
        <begin position="335"/>
        <end position="358"/>
    </location>
</feature>
<keyword evidence="2" id="KW-0812">Transmembrane</keyword>
<feature type="transmembrane region" description="Helical" evidence="2">
    <location>
        <begin position="79"/>
        <end position="102"/>
    </location>
</feature>
<gene>
    <name evidence="4" type="primary">KAFR0C06253</name>
    <name evidence="4" type="ORF">KAFR_0C06253</name>
</gene>
<dbReference type="GeneID" id="13885536"/>
<dbReference type="EMBL" id="HE650823">
    <property type="protein sequence ID" value="CCF57618.1"/>
    <property type="molecule type" value="Genomic_DNA"/>
</dbReference>
<keyword evidence="2" id="KW-1133">Transmembrane helix</keyword>
<evidence type="ECO:0000313" key="4">
    <source>
        <dbReference type="EMBL" id="CCF57618.1"/>
    </source>
</evidence>
<dbReference type="Proteomes" id="UP000005220">
    <property type="component" value="Chromosome 3"/>
</dbReference>
<feature type="compositionally biased region" description="Basic and acidic residues" evidence="1">
    <location>
        <begin position="37"/>
        <end position="52"/>
    </location>
</feature>
<protein>
    <recommendedName>
        <fullName evidence="3">DUF3533 domain-containing protein</fullName>
    </recommendedName>
</protein>
<dbReference type="AlphaFoldDB" id="H2ATB8"/>